<dbReference type="GO" id="GO:0055085">
    <property type="term" value="P:transmembrane transport"/>
    <property type="evidence" value="ECO:0007669"/>
    <property type="project" value="InterPro"/>
</dbReference>
<reference evidence="10 11" key="1">
    <citation type="submission" date="2018-12" db="EMBL/GenBank/DDBJ databases">
        <authorList>
            <consortium name="Pathogen Informatics"/>
        </authorList>
    </citation>
    <scope>NUCLEOTIDE SEQUENCE [LARGE SCALE GENOMIC DNA]</scope>
    <source>
        <strain evidence="10 11">NCTC13354</strain>
    </source>
</reference>
<feature type="transmembrane region" description="Helical" evidence="9">
    <location>
        <begin position="173"/>
        <end position="192"/>
    </location>
</feature>
<sequence length="294" mass="31155">MFILGVFALALMTAAACSLPGIFMVLRKNSMLVDAITHSIFPGVAIGYLLTRDLQSPLLIVGAACAGLAVVYGTQALARTRMLAGDSSIGLVFPAMFAVGVLITSAGFSGIHFDTHVALVGDLNLAAFSRLEIGRHDLGPSYFYTMLAVFLINLLVTRALYHQLLASTFDEDHARSLGINTAVLSFILMTMVAVTATAAFNAVGAILVIAVMITPAATAKVISKTMRQMFAWTMVFALFGAGAGFWIAYHLDTGASAAMAVVYGVQFFIVLVVDALRTHSRKPQLATEAAQRVA</sequence>
<feature type="transmembrane region" description="Helical" evidence="9">
    <location>
        <begin position="198"/>
        <end position="217"/>
    </location>
</feature>
<evidence type="ECO:0000256" key="1">
    <source>
        <dbReference type="ARBA" id="ARBA00004651"/>
    </source>
</evidence>
<evidence type="ECO:0000256" key="3">
    <source>
        <dbReference type="ARBA" id="ARBA00022448"/>
    </source>
</evidence>
<dbReference type="SUPFAM" id="SSF81345">
    <property type="entry name" value="ABC transporter involved in vitamin B12 uptake, BtuC"/>
    <property type="match status" value="1"/>
</dbReference>
<dbReference type="InterPro" id="IPR037294">
    <property type="entry name" value="ABC_BtuC-like"/>
</dbReference>
<feature type="transmembrane region" description="Helical" evidence="9">
    <location>
        <begin position="58"/>
        <end position="78"/>
    </location>
</feature>
<protein>
    <submittedName>
        <fullName evidence="10">Manganese transport system membrane protein mntB</fullName>
    </submittedName>
</protein>
<keyword evidence="5 8" id="KW-0812">Transmembrane</keyword>
<dbReference type="PANTHER" id="PTHR30477:SF8">
    <property type="entry name" value="METAL TRANSPORT SYSTEM MEMBRANE PROTEIN CT_070-RELATED"/>
    <property type="match status" value="1"/>
</dbReference>
<feature type="transmembrane region" description="Helical" evidence="9">
    <location>
        <begin position="90"/>
        <end position="113"/>
    </location>
</feature>
<dbReference type="PANTHER" id="PTHR30477">
    <property type="entry name" value="ABC-TRANSPORTER METAL-BINDING PROTEIN"/>
    <property type="match status" value="1"/>
</dbReference>
<evidence type="ECO:0000256" key="8">
    <source>
        <dbReference type="RuleBase" id="RU003943"/>
    </source>
</evidence>
<organism evidence="10 11">
    <name type="scientific">Trueperella bialowiezensis</name>
    <dbReference type="NCBI Taxonomy" id="312285"/>
    <lineage>
        <taxon>Bacteria</taxon>
        <taxon>Bacillati</taxon>
        <taxon>Actinomycetota</taxon>
        <taxon>Actinomycetes</taxon>
        <taxon>Actinomycetales</taxon>
        <taxon>Actinomycetaceae</taxon>
        <taxon>Trueperella</taxon>
    </lineage>
</organism>
<evidence type="ECO:0000256" key="4">
    <source>
        <dbReference type="ARBA" id="ARBA00022475"/>
    </source>
</evidence>
<evidence type="ECO:0000256" key="2">
    <source>
        <dbReference type="ARBA" id="ARBA00008034"/>
    </source>
</evidence>
<keyword evidence="3 8" id="KW-0813">Transport</keyword>
<gene>
    <name evidence="10" type="primary">mntB_2</name>
    <name evidence="10" type="ORF">NCTC13354_01707</name>
</gene>
<dbReference type="CDD" id="cd06550">
    <property type="entry name" value="TM_ABC_iron-siderophores_like"/>
    <property type="match status" value="1"/>
</dbReference>
<dbReference type="EMBL" id="LR134476">
    <property type="protein sequence ID" value="VEI13980.1"/>
    <property type="molecule type" value="Genomic_DNA"/>
</dbReference>
<evidence type="ECO:0000256" key="7">
    <source>
        <dbReference type="ARBA" id="ARBA00023136"/>
    </source>
</evidence>
<dbReference type="InterPro" id="IPR001626">
    <property type="entry name" value="ABC_TroCD"/>
</dbReference>
<dbReference type="Pfam" id="PF00950">
    <property type="entry name" value="ABC-3"/>
    <property type="match status" value="1"/>
</dbReference>
<dbReference type="RefSeq" id="WP_126417024.1">
    <property type="nucleotide sequence ID" value="NZ_LR134476.1"/>
</dbReference>
<keyword evidence="4" id="KW-1003">Cell membrane</keyword>
<accession>A0A448PGD5</accession>
<dbReference type="KEGG" id="tbw:NCTC13354_01707"/>
<dbReference type="Gene3D" id="1.10.3470.10">
    <property type="entry name" value="ABC transporter involved in vitamin B12 uptake, BtuC"/>
    <property type="match status" value="1"/>
</dbReference>
<keyword evidence="6 9" id="KW-1133">Transmembrane helix</keyword>
<feature type="transmembrane region" description="Helical" evidence="9">
    <location>
        <begin position="141"/>
        <end position="161"/>
    </location>
</feature>
<evidence type="ECO:0000313" key="11">
    <source>
        <dbReference type="Proteomes" id="UP000269542"/>
    </source>
</evidence>
<dbReference type="AlphaFoldDB" id="A0A448PGD5"/>
<feature type="transmembrane region" description="Helical" evidence="9">
    <location>
        <begin position="255"/>
        <end position="276"/>
    </location>
</feature>
<evidence type="ECO:0000313" key="10">
    <source>
        <dbReference type="EMBL" id="VEI13980.1"/>
    </source>
</evidence>
<dbReference type="Proteomes" id="UP000269542">
    <property type="component" value="Chromosome"/>
</dbReference>
<dbReference type="GO" id="GO:0043190">
    <property type="term" value="C:ATP-binding cassette (ABC) transporter complex"/>
    <property type="evidence" value="ECO:0007669"/>
    <property type="project" value="InterPro"/>
</dbReference>
<comment type="subcellular location">
    <subcellularLocation>
        <location evidence="1 8">Cell membrane</location>
        <topology evidence="1 8">Multi-pass membrane protein</topology>
    </subcellularLocation>
</comment>
<evidence type="ECO:0000256" key="6">
    <source>
        <dbReference type="ARBA" id="ARBA00022989"/>
    </source>
</evidence>
<keyword evidence="7 9" id="KW-0472">Membrane</keyword>
<evidence type="ECO:0000256" key="9">
    <source>
        <dbReference type="SAM" id="Phobius"/>
    </source>
</evidence>
<dbReference type="GO" id="GO:0010043">
    <property type="term" value="P:response to zinc ion"/>
    <property type="evidence" value="ECO:0007669"/>
    <property type="project" value="TreeGrafter"/>
</dbReference>
<proteinExistence type="inferred from homology"/>
<feature type="transmembrane region" description="Helical" evidence="9">
    <location>
        <begin position="229"/>
        <end position="249"/>
    </location>
</feature>
<comment type="similarity">
    <text evidence="2 8">Belongs to the ABC-3 integral membrane protein family.</text>
</comment>
<evidence type="ECO:0000256" key="5">
    <source>
        <dbReference type="ARBA" id="ARBA00022692"/>
    </source>
</evidence>
<keyword evidence="11" id="KW-1185">Reference proteome</keyword>
<name>A0A448PGD5_9ACTO</name>
<dbReference type="OrthoDB" id="1016457at2"/>